<dbReference type="Gramene" id="OGLUM07G12290.1">
    <property type="protein sequence ID" value="OGLUM07G12290.1"/>
    <property type="gene ID" value="OGLUM07G12290"/>
</dbReference>
<reference evidence="1" key="2">
    <citation type="submission" date="2018-05" db="EMBL/GenBank/DDBJ databases">
        <title>OgluRS3 (Oryza glumaepatula Reference Sequence Version 3).</title>
        <authorList>
            <person name="Zhang J."/>
            <person name="Kudrna D."/>
            <person name="Lee S."/>
            <person name="Talag J."/>
            <person name="Welchert J."/>
            <person name="Wing R.A."/>
        </authorList>
    </citation>
    <scope>NUCLEOTIDE SEQUENCE [LARGE SCALE GENOMIC DNA]</scope>
</reference>
<dbReference type="AlphaFoldDB" id="A0A0E0AJ91"/>
<sequence length="26" mass="3071">MGARIRVRQKLYQLIHFRKLGALNST</sequence>
<evidence type="ECO:0000313" key="1">
    <source>
        <dbReference type="EnsemblPlants" id="OGLUM07G12290.1"/>
    </source>
</evidence>
<proteinExistence type="predicted"/>
<dbReference type="HOGENOM" id="CLU_3417640_0_0_1"/>
<protein>
    <submittedName>
        <fullName evidence="1">Uncharacterized protein</fullName>
    </submittedName>
</protein>
<dbReference type="EnsemblPlants" id="OGLUM07G12290.1">
    <property type="protein sequence ID" value="OGLUM07G12290.1"/>
    <property type="gene ID" value="OGLUM07G12290"/>
</dbReference>
<keyword evidence="2" id="KW-1185">Reference proteome</keyword>
<name>A0A0E0AJ91_9ORYZ</name>
<evidence type="ECO:0000313" key="2">
    <source>
        <dbReference type="Proteomes" id="UP000026961"/>
    </source>
</evidence>
<accession>A0A0E0AJ91</accession>
<dbReference type="Proteomes" id="UP000026961">
    <property type="component" value="Chromosome 7"/>
</dbReference>
<organism evidence="1">
    <name type="scientific">Oryza glumipatula</name>
    <dbReference type="NCBI Taxonomy" id="40148"/>
    <lineage>
        <taxon>Eukaryota</taxon>
        <taxon>Viridiplantae</taxon>
        <taxon>Streptophyta</taxon>
        <taxon>Embryophyta</taxon>
        <taxon>Tracheophyta</taxon>
        <taxon>Spermatophyta</taxon>
        <taxon>Magnoliopsida</taxon>
        <taxon>Liliopsida</taxon>
        <taxon>Poales</taxon>
        <taxon>Poaceae</taxon>
        <taxon>BOP clade</taxon>
        <taxon>Oryzoideae</taxon>
        <taxon>Oryzeae</taxon>
        <taxon>Oryzinae</taxon>
        <taxon>Oryza</taxon>
    </lineage>
</organism>
<reference evidence="1" key="1">
    <citation type="submission" date="2015-04" db="UniProtKB">
        <authorList>
            <consortium name="EnsemblPlants"/>
        </authorList>
    </citation>
    <scope>IDENTIFICATION</scope>
</reference>